<dbReference type="GO" id="GO:0098542">
    <property type="term" value="P:defense response to other organism"/>
    <property type="evidence" value="ECO:0007669"/>
    <property type="project" value="UniProtKB-ARBA"/>
</dbReference>
<dbReference type="CDD" id="cd05381">
    <property type="entry name" value="CAP_PR-1"/>
    <property type="match status" value="1"/>
</dbReference>
<dbReference type="Gene3D" id="3.40.33.10">
    <property type="entry name" value="CAP"/>
    <property type="match status" value="1"/>
</dbReference>
<dbReference type="SMART" id="SM00198">
    <property type="entry name" value="SCP"/>
    <property type="match status" value="1"/>
</dbReference>
<keyword evidence="8" id="KW-1185">Reference proteome</keyword>
<evidence type="ECO:0000256" key="3">
    <source>
        <dbReference type="ARBA" id="ARBA00022821"/>
    </source>
</evidence>
<keyword evidence="3" id="KW-0611">Plant defense</keyword>
<dbReference type="FunFam" id="3.40.33.10:FF:000006">
    <property type="entry name" value="Putative pathogenesis-related protein 1"/>
    <property type="match status" value="1"/>
</dbReference>
<name>A0AAV8TCX3_9ROSI</name>
<feature type="chain" id="PRO_5043451523" description="SCP domain-containing protein" evidence="5">
    <location>
        <begin position="25"/>
        <end position="160"/>
    </location>
</feature>
<evidence type="ECO:0000259" key="6">
    <source>
        <dbReference type="SMART" id="SM00198"/>
    </source>
</evidence>
<evidence type="ECO:0000256" key="5">
    <source>
        <dbReference type="SAM" id="SignalP"/>
    </source>
</evidence>
<dbReference type="InterPro" id="IPR001283">
    <property type="entry name" value="CRISP-related"/>
</dbReference>
<keyword evidence="4" id="KW-1015">Disulfide bond</keyword>
<dbReference type="SUPFAM" id="SSF55797">
    <property type="entry name" value="PR-1-like"/>
    <property type="match status" value="1"/>
</dbReference>
<feature type="domain" description="SCP" evidence="6">
    <location>
        <begin position="26"/>
        <end position="156"/>
    </location>
</feature>
<organism evidence="7 8">
    <name type="scientific">Erythroxylum novogranatense</name>
    <dbReference type="NCBI Taxonomy" id="1862640"/>
    <lineage>
        <taxon>Eukaryota</taxon>
        <taxon>Viridiplantae</taxon>
        <taxon>Streptophyta</taxon>
        <taxon>Embryophyta</taxon>
        <taxon>Tracheophyta</taxon>
        <taxon>Spermatophyta</taxon>
        <taxon>Magnoliopsida</taxon>
        <taxon>eudicotyledons</taxon>
        <taxon>Gunneridae</taxon>
        <taxon>Pentapetalae</taxon>
        <taxon>rosids</taxon>
        <taxon>fabids</taxon>
        <taxon>Malpighiales</taxon>
        <taxon>Erythroxylaceae</taxon>
        <taxon>Erythroxylum</taxon>
    </lineage>
</organism>
<dbReference type="GO" id="GO:0005576">
    <property type="term" value="C:extracellular region"/>
    <property type="evidence" value="ECO:0007669"/>
    <property type="project" value="InterPro"/>
</dbReference>
<evidence type="ECO:0000256" key="2">
    <source>
        <dbReference type="ARBA" id="ARBA00022729"/>
    </source>
</evidence>
<protein>
    <recommendedName>
        <fullName evidence="6">SCP domain-containing protein</fullName>
    </recommendedName>
</protein>
<dbReference type="InterPro" id="IPR035940">
    <property type="entry name" value="CAP_sf"/>
</dbReference>
<dbReference type="PRINTS" id="PR00837">
    <property type="entry name" value="V5TPXLIKE"/>
</dbReference>
<dbReference type="EMBL" id="JAIWQS010000005">
    <property type="protein sequence ID" value="KAJ8764722.1"/>
    <property type="molecule type" value="Genomic_DNA"/>
</dbReference>
<dbReference type="Proteomes" id="UP001159364">
    <property type="component" value="Linkage Group LG05"/>
</dbReference>
<evidence type="ECO:0000313" key="7">
    <source>
        <dbReference type="EMBL" id="KAJ8764722.1"/>
    </source>
</evidence>
<dbReference type="PROSITE" id="PS01010">
    <property type="entry name" value="CRISP_2"/>
    <property type="match status" value="1"/>
</dbReference>
<dbReference type="AlphaFoldDB" id="A0AAV8TCX3"/>
<sequence>MACKILVIGIACLMCKVLIIPSHAQDSQQDYLNAHNVARAQVGVASITWNSTVADYALNYAKTRIADCSLTHSGGPYGENLAKGSGSFSGTAVVNLWVAEKSCYDYNSSSCVGGQCLHYTQVVWRNSIQVGCARVQCSNTWWFVICNYNPPGNYVGQSPY</sequence>
<reference evidence="7 8" key="1">
    <citation type="submission" date="2021-09" db="EMBL/GenBank/DDBJ databases">
        <title>Genomic insights and catalytic innovation underlie evolution of tropane alkaloids biosynthesis.</title>
        <authorList>
            <person name="Wang Y.-J."/>
            <person name="Tian T."/>
            <person name="Huang J.-P."/>
            <person name="Huang S.-X."/>
        </authorList>
    </citation>
    <scope>NUCLEOTIDE SEQUENCE [LARGE SCALE GENOMIC DNA]</scope>
    <source>
        <strain evidence="7">KIB-2018</strain>
        <tissue evidence="7">Leaf</tissue>
    </source>
</reference>
<dbReference type="PANTHER" id="PTHR10334">
    <property type="entry name" value="CYSTEINE-RICH SECRETORY PROTEIN-RELATED"/>
    <property type="match status" value="1"/>
</dbReference>
<evidence type="ECO:0000256" key="1">
    <source>
        <dbReference type="ARBA" id="ARBA00009923"/>
    </source>
</evidence>
<keyword evidence="2 5" id="KW-0732">Signal</keyword>
<evidence type="ECO:0000256" key="4">
    <source>
        <dbReference type="ARBA" id="ARBA00023157"/>
    </source>
</evidence>
<gene>
    <name evidence="7" type="ORF">K2173_009107</name>
</gene>
<comment type="similarity">
    <text evidence="1">Belongs to the CRISP family.</text>
</comment>
<dbReference type="InterPro" id="IPR018244">
    <property type="entry name" value="Allrgn_V5/Tpx1_CS"/>
</dbReference>
<dbReference type="InterPro" id="IPR014044">
    <property type="entry name" value="CAP_dom"/>
</dbReference>
<feature type="signal peptide" evidence="5">
    <location>
        <begin position="1"/>
        <end position="24"/>
    </location>
</feature>
<accession>A0AAV8TCX3</accession>
<comment type="caution">
    <text evidence="7">The sequence shown here is derived from an EMBL/GenBank/DDBJ whole genome shotgun (WGS) entry which is preliminary data.</text>
</comment>
<proteinExistence type="inferred from homology"/>
<evidence type="ECO:0000313" key="8">
    <source>
        <dbReference type="Proteomes" id="UP001159364"/>
    </source>
</evidence>
<dbReference type="Pfam" id="PF00188">
    <property type="entry name" value="CAP"/>
    <property type="match status" value="1"/>
</dbReference>